<evidence type="ECO:0000313" key="7">
    <source>
        <dbReference type="Proteomes" id="UP000245916"/>
    </source>
</evidence>
<sequence>MAGLGTGVRASRIDLATTPDFDLGRLRVRPAHRQVCINGDCRELEPRIMQVLVALAAGRPEVVSRDRLFEECWNGRVVGDDALNRCVVALRHLAKETDPPAFVIQTVPRVGYSLEVPSATQGASPPPNSAGKTNLGAGLARKPALLLLIGLAILAATLTGIYLWRTDRISSTDQAPASIAVLPFRNLSDADPYFAQGMSDEILARLAREPQFRVAGRTSSGFFKDAADLREVGRKLDVKYVLEGSVRTQAGRVRVNAALVQVKDGMRLWSSSYDGSLDDIFAIQRQIGNAIAAALKRQLVRLPPSGPLVTRGDVYSLYLTAKGLMRTRKPSNAATAAELLRRALELDPNYAPAWSSLGKALRLAANAESDDTFLKLQQEATTHVRHALKLAPNLAEAHGALGMILGFASPEAAAHIRRAAQLNPNDGEILFWLGHVEGNAGRFDRQLAAYRRAVRIEPLLPTAIQTAAEIAREMGYRELAEQYVARGAALGPAWHHGLQGFLAYQNGDYSEAVRHWLAGAQGPGGEERYYFRGAAGSTLRMLGLPDQGRIGPNLVDPELRVIMTEPPTAETWRARTRNPVAEEVLYRPRNLVAAKLMLAKRRHLELLETYDSPAGLLGLKKGQRPRLDQLQAVPVVALALRAGGRSAEADRLLAEADSTIRAVLAQQRRTPSSLHANAAAVWALQGRHDQALTALERAVRDGWMHADQTDLPDIGDEPGFQSLRGNGRFEAIRTRISDHLARESREAAALLRT</sequence>
<dbReference type="InterPro" id="IPR011990">
    <property type="entry name" value="TPR-like_helical_dom_sf"/>
</dbReference>
<dbReference type="PROSITE" id="PS50005">
    <property type="entry name" value="TPR"/>
    <property type="match status" value="1"/>
</dbReference>
<keyword evidence="4" id="KW-1133">Transmembrane helix</keyword>
<dbReference type="CDD" id="cd00383">
    <property type="entry name" value="trans_reg_C"/>
    <property type="match status" value="1"/>
</dbReference>
<accession>A0A2U2J3F0</accession>
<feature type="transmembrane region" description="Helical" evidence="4">
    <location>
        <begin position="144"/>
        <end position="164"/>
    </location>
</feature>
<dbReference type="SUPFAM" id="SSF46894">
    <property type="entry name" value="C-terminal effector domain of the bipartite response regulators"/>
    <property type="match status" value="1"/>
</dbReference>
<dbReference type="PANTHER" id="PTHR12558:SF33">
    <property type="entry name" value="BLL7664 PROTEIN"/>
    <property type="match status" value="1"/>
</dbReference>
<keyword evidence="7" id="KW-1185">Reference proteome</keyword>
<dbReference type="Proteomes" id="UP000245916">
    <property type="component" value="Unassembled WGS sequence"/>
</dbReference>
<comment type="caution">
    <text evidence="6">The sequence shown here is derived from an EMBL/GenBank/DDBJ whole genome shotgun (WGS) entry which is preliminary data.</text>
</comment>
<dbReference type="InterPro" id="IPR019734">
    <property type="entry name" value="TPR_rpt"/>
</dbReference>
<dbReference type="InterPro" id="IPR016032">
    <property type="entry name" value="Sig_transdc_resp-reg_C-effctor"/>
</dbReference>
<dbReference type="GO" id="GO:0003677">
    <property type="term" value="F:DNA binding"/>
    <property type="evidence" value="ECO:0007669"/>
    <property type="project" value="UniProtKB-UniRule"/>
</dbReference>
<dbReference type="SUPFAM" id="SSF48452">
    <property type="entry name" value="TPR-like"/>
    <property type="match status" value="1"/>
</dbReference>
<dbReference type="AlphaFoldDB" id="A0A2U2J3F0"/>
<name>A0A2U2J3F0_9SPHN</name>
<dbReference type="PROSITE" id="PS51755">
    <property type="entry name" value="OMPR_PHOB"/>
    <property type="match status" value="1"/>
</dbReference>
<reference evidence="6 7" key="1">
    <citation type="submission" date="2018-05" db="EMBL/GenBank/DDBJ databases">
        <title>Genome of Sphingosinicella humi QZX222.</title>
        <authorList>
            <person name="Qiao Z."/>
            <person name="Wang G."/>
        </authorList>
    </citation>
    <scope>NUCLEOTIDE SEQUENCE [LARGE SCALE GENOMIC DNA]</scope>
    <source>
        <strain evidence="6 7">QZX222</strain>
    </source>
</reference>
<dbReference type="PANTHER" id="PTHR12558">
    <property type="entry name" value="CELL DIVISION CYCLE 16,23,27"/>
    <property type="match status" value="1"/>
</dbReference>
<evidence type="ECO:0000256" key="2">
    <source>
        <dbReference type="PROSITE-ProRule" id="PRU00339"/>
    </source>
</evidence>
<gene>
    <name evidence="6" type="ORF">DF286_08325</name>
</gene>
<dbReference type="EMBL" id="QFFF01000001">
    <property type="protein sequence ID" value="PWG02873.1"/>
    <property type="molecule type" value="Genomic_DNA"/>
</dbReference>
<keyword evidence="4" id="KW-0472">Membrane</keyword>
<dbReference type="InterPro" id="IPR001867">
    <property type="entry name" value="OmpR/PhoB-type_DNA-bd"/>
</dbReference>
<evidence type="ECO:0000256" key="1">
    <source>
        <dbReference type="ARBA" id="ARBA00023125"/>
    </source>
</evidence>
<evidence type="ECO:0000259" key="5">
    <source>
        <dbReference type="PROSITE" id="PS51755"/>
    </source>
</evidence>
<dbReference type="SMART" id="SM00862">
    <property type="entry name" value="Trans_reg_C"/>
    <property type="match status" value="1"/>
</dbReference>
<feature type="domain" description="OmpR/PhoB-type" evidence="5">
    <location>
        <begin position="18"/>
        <end position="116"/>
    </location>
</feature>
<dbReference type="Pfam" id="PF00486">
    <property type="entry name" value="Trans_reg_C"/>
    <property type="match status" value="1"/>
</dbReference>
<protein>
    <recommendedName>
        <fullName evidence="5">OmpR/PhoB-type domain-containing protein</fullName>
    </recommendedName>
</protein>
<dbReference type="RefSeq" id="WP_109271011.1">
    <property type="nucleotide sequence ID" value="NZ_QFFF01000001.1"/>
</dbReference>
<keyword evidence="2" id="KW-0802">TPR repeat</keyword>
<organism evidence="6 7">
    <name type="scientific">Allosphingosinicella humi</name>
    <dbReference type="NCBI Taxonomy" id="2068657"/>
    <lineage>
        <taxon>Bacteria</taxon>
        <taxon>Pseudomonadati</taxon>
        <taxon>Pseudomonadota</taxon>
        <taxon>Alphaproteobacteria</taxon>
        <taxon>Sphingomonadales</taxon>
        <taxon>Sphingomonadaceae</taxon>
        <taxon>Allosphingosinicella</taxon>
    </lineage>
</organism>
<keyword evidence="4" id="KW-0812">Transmembrane</keyword>
<evidence type="ECO:0000313" key="6">
    <source>
        <dbReference type="EMBL" id="PWG02873.1"/>
    </source>
</evidence>
<evidence type="ECO:0000256" key="4">
    <source>
        <dbReference type="SAM" id="Phobius"/>
    </source>
</evidence>
<dbReference type="GO" id="GO:0000160">
    <property type="term" value="P:phosphorelay signal transduction system"/>
    <property type="evidence" value="ECO:0007669"/>
    <property type="project" value="InterPro"/>
</dbReference>
<feature type="repeat" description="TPR" evidence="2">
    <location>
        <begin position="427"/>
        <end position="460"/>
    </location>
</feature>
<dbReference type="OrthoDB" id="7503051at2"/>
<dbReference type="Gene3D" id="3.40.50.10070">
    <property type="entry name" value="TolB, N-terminal domain"/>
    <property type="match status" value="1"/>
</dbReference>
<feature type="DNA-binding region" description="OmpR/PhoB-type" evidence="3">
    <location>
        <begin position="18"/>
        <end position="116"/>
    </location>
</feature>
<dbReference type="Gene3D" id="1.10.10.10">
    <property type="entry name" value="Winged helix-like DNA-binding domain superfamily/Winged helix DNA-binding domain"/>
    <property type="match status" value="1"/>
</dbReference>
<proteinExistence type="predicted"/>
<dbReference type="Pfam" id="PF13181">
    <property type="entry name" value="TPR_8"/>
    <property type="match status" value="1"/>
</dbReference>
<dbReference type="GO" id="GO:0006355">
    <property type="term" value="P:regulation of DNA-templated transcription"/>
    <property type="evidence" value="ECO:0007669"/>
    <property type="project" value="InterPro"/>
</dbReference>
<keyword evidence="1 3" id="KW-0238">DNA-binding</keyword>
<dbReference type="Gene3D" id="1.25.40.10">
    <property type="entry name" value="Tetratricopeptide repeat domain"/>
    <property type="match status" value="2"/>
</dbReference>
<evidence type="ECO:0000256" key="3">
    <source>
        <dbReference type="PROSITE-ProRule" id="PRU01091"/>
    </source>
</evidence>
<dbReference type="InterPro" id="IPR036388">
    <property type="entry name" value="WH-like_DNA-bd_sf"/>
</dbReference>